<dbReference type="InterPro" id="IPR006710">
    <property type="entry name" value="Glyco_hydro_43"/>
</dbReference>
<dbReference type="STRING" id="555500.I215_02218"/>
<dbReference type="eggNOG" id="COG0657">
    <property type="taxonomic scope" value="Bacteria"/>
</dbReference>
<dbReference type="Pfam" id="PF04616">
    <property type="entry name" value="Glyco_hydro_43"/>
    <property type="match status" value="1"/>
</dbReference>
<dbReference type="SUPFAM" id="SSF75005">
    <property type="entry name" value="Arabinanase/levansucrase/invertase"/>
    <property type="match status" value="1"/>
</dbReference>
<dbReference type="Proteomes" id="UP000007364">
    <property type="component" value="Unassembled WGS sequence"/>
</dbReference>
<keyword evidence="7" id="KW-1185">Reference proteome</keyword>
<dbReference type="GO" id="GO:0005975">
    <property type="term" value="P:carbohydrate metabolic process"/>
    <property type="evidence" value="ECO:0007669"/>
    <property type="project" value="InterPro"/>
</dbReference>
<evidence type="ECO:0000256" key="1">
    <source>
        <dbReference type="ARBA" id="ARBA00009865"/>
    </source>
</evidence>
<dbReference type="Pfam" id="PF20434">
    <property type="entry name" value="BD-FAE"/>
    <property type="match status" value="1"/>
</dbReference>
<gene>
    <name evidence="6" type="ORF">I215_02218</name>
</gene>
<keyword evidence="2 4" id="KW-0378">Hydrolase</keyword>
<dbReference type="PANTHER" id="PTHR48081:SF6">
    <property type="entry name" value="PEPTIDASE S9 PROLYL OLIGOPEPTIDASE CATALYTIC DOMAIN-CONTAINING PROTEIN"/>
    <property type="match status" value="1"/>
</dbReference>
<evidence type="ECO:0000313" key="7">
    <source>
        <dbReference type="Proteomes" id="UP000007364"/>
    </source>
</evidence>
<evidence type="ECO:0000259" key="5">
    <source>
        <dbReference type="Pfam" id="PF20434"/>
    </source>
</evidence>
<dbReference type="RefSeq" id="WP_008990319.1">
    <property type="nucleotide sequence ID" value="NZ_AMSG01000002.1"/>
</dbReference>
<accession>K2PUJ1</accession>
<dbReference type="PATRIC" id="fig|555500.3.peg.463"/>
<keyword evidence="3 4" id="KW-0326">Glycosidase</keyword>
<comment type="similarity">
    <text evidence="1 4">Belongs to the glycosyl hydrolase 43 family.</text>
</comment>
<dbReference type="eggNOG" id="COG1621">
    <property type="taxonomic scope" value="Bacteria"/>
</dbReference>
<evidence type="ECO:0000256" key="4">
    <source>
        <dbReference type="RuleBase" id="RU361187"/>
    </source>
</evidence>
<dbReference type="AlphaFoldDB" id="K2PUJ1"/>
<evidence type="ECO:0000256" key="2">
    <source>
        <dbReference type="ARBA" id="ARBA00022801"/>
    </source>
</evidence>
<sequence length="590" mass="66272">MTLLATAQKITTYKIWNTIPNTLNVNIGKEISELNDFGQLQRVSNVSEPTLEVFLPKGIYDNPSAAVLICPGGGYSHLAIDKEGYNLAKWFNSIGIAAMVLKYRLPNQGMADKKIGPLQDAQHAIRFIRSNAKNWNVDPEKVGVMGFSAGGHLAASLSTMYDKSTYKNELSSLSARPDFSILIYPVISMEDSFTHKGSQENLLGKKASKSLKRSFSSNSLVDAQTPPTFLVHATDDKAVVVDNSLLYYRALKENDVSVEMHIYKDGGHGFGMGNTTANKQWPRTLKSWLKASGVLQSTKVYLFSYFKSNGEDGLHYAYSLDGFTWKALKGDTSFLTPHVGKEKLMRDPCIIKGGDDKYHMVWTCGWSEKGIGYASSTDLIHWSDQQYIPVMQHEENARNSWAPEITYDQKAKTYMIYWATTIKGAYPETQSSEDNSYNHRIYYTTTKDFKTFSKTALLYEPGFNVIDASILYDNGQYVMFLKDETRVPAAKNIRIAYSEKLTGPYSEASAPITGDYWAEGPTSLKIDSTRLVYFDKYIDKQYGGVQSTDLKNWNDISNMLVFPKGMRHGSVLELSSQEFLKNFKPFISSN</sequence>
<dbReference type="CDD" id="cd08983">
    <property type="entry name" value="GH43_Bt3655-like"/>
    <property type="match status" value="1"/>
</dbReference>
<dbReference type="InterPro" id="IPR049492">
    <property type="entry name" value="BD-FAE-like_dom"/>
</dbReference>
<dbReference type="InterPro" id="IPR023296">
    <property type="entry name" value="Glyco_hydro_beta-prop_sf"/>
</dbReference>
<dbReference type="InterPro" id="IPR050300">
    <property type="entry name" value="GDXG_lipolytic_enzyme"/>
</dbReference>
<dbReference type="PANTHER" id="PTHR48081">
    <property type="entry name" value="AB HYDROLASE SUPERFAMILY PROTEIN C4A8.06C"/>
    <property type="match status" value="1"/>
</dbReference>
<proteinExistence type="inferred from homology"/>
<dbReference type="EMBL" id="AMSG01000002">
    <property type="protein sequence ID" value="EKF56300.1"/>
    <property type="molecule type" value="Genomic_DNA"/>
</dbReference>
<evidence type="ECO:0000313" key="6">
    <source>
        <dbReference type="EMBL" id="EKF56300.1"/>
    </source>
</evidence>
<organism evidence="6 7">
    <name type="scientific">Galbibacter marinus</name>
    <dbReference type="NCBI Taxonomy" id="555500"/>
    <lineage>
        <taxon>Bacteria</taxon>
        <taxon>Pseudomonadati</taxon>
        <taxon>Bacteroidota</taxon>
        <taxon>Flavobacteriia</taxon>
        <taxon>Flavobacteriales</taxon>
        <taxon>Flavobacteriaceae</taxon>
        <taxon>Galbibacter</taxon>
    </lineage>
</organism>
<dbReference type="Gene3D" id="2.115.10.20">
    <property type="entry name" value="Glycosyl hydrolase domain, family 43"/>
    <property type="match status" value="1"/>
</dbReference>
<name>K2PUJ1_9FLAO</name>
<evidence type="ECO:0000256" key="3">
    <source>
        <dbReference type="ARBA" id="ARBA00023295"/>
    </source>
</evidence>
<dbReference type="GO" id="GO:0004553">
    <property type="term" value="F:hydrolase activity, hydrolyzing O-glycosyl compounds"/>
    <property type="evidence" value="ECO:0007669"/>
    <property type="project" value="InterPro"/>
</dbReference>
<comment type="caution">
    <text evidence="6">The sequence shown here is derived from an EMBL/GenBank/DDBJ whole genome shotgun (WGS) entry which is preliminary data.</text>
</comment>
<dbReference type="SUPFAM" id="SSF53474">
    <property type="entry name" value="alpha/beta-Hydrolases"/>
    <property type="match status" value="1"/>
</dbReference>
<dbReference type="Gene3D" id="3.40.50.1820">
    <property type="entry name" value="alpha/beta hydrolase"/>
    <property type="match status" value="1"/>
</dbReference>
<feature type="domain" description="BD-FAE-like" evidence="5">
    <location>
        <begin position="51"/>
        <end position="250"/>
    </location>
</feature>
<dbReference type="InterPro" id="IPR029058">
    <property type="entry name" value="AB_hydrolase_fold"/>
</dbReference>
<reference evidence="6 7" key="1">
    <citation type="journal article" date="2012" name="J. Bacteriol.">
        <title>Genome Sequence of Galbibacter marinum Type Strain ck-I2-15.</title>
        <authorList>
            <person name="Lai Q."/>
            <person name="Li C."/>
            <person name="Shao Z."/>
        </authorList>
    </citation>
    <scope>NUCLEOTIDE SEQUENCE [LARGE SCALE GENOMIC DNA]</scope>
    <source>
        <strain evidence="7">ck-I2-15</strain>
    </source>
</reference>
<protein>
    <recommendedName>
        <fullName evidence="5">BD-FAE-like domain-containing protein</fullName>
    </recommendedName>
</protein>